<protein>
    <submittedName>
        <fullName evidence="2">Uncharacterized protein</fullName>
    </submittedName>
</protein>
<keyword evidence="1" id="KW-0812">Transmembrane</keyword>
<keyword evidence="1" id="KW-0472">Membrane</keyword>
<accession>A0ABW2N4X7</accession>
<name>A0ABW2N4X7_9ACTN</name>
<comment type="caution">
    <text evidence="2">The sequence shown here is derived from an EMBL/GenBank/DDBJ whole genome shotgun (WGS) entry which is preliminary data.</text>
</comment>
<reference evidence="3" key="1">
    <citation type="journal article" date="2019" name="Int. J. Syst. Evol. Microbiol.">
        <title>The Global Catalogue of Microorganisms (GCM) 10K type strain sequencing project: providing services to taxonomists for standard genome sequencing and annotation.</title>
        <authorList>
            <consortium name="The Broad Institute Genomics Platform"/>
            <consortium name="The Broad Institute Genome Sequencing Center for Infectious Disease"/>
            <person name="Wu L."/>
            <person name="Ma J."/>
        </authorList>
    </citation>
    <scope>NUCLEOTIDE SEQUENCE [LARGE SCALE GENOMIC DNA]</scope>
    <source>
        <strain evidence="3">FCH27</strain>
    </source>
</reference>
<sequence>MTPRPTDEAVAALPLRAARAELLEEIMSTPVTETRPETTREPHHRRWLVPIAAAAAVAALVGVPSWLLAGPEEAREAPASSPSAPATPGEWVALEAEGWTVTYVAGALGEREVRYENGDAALDVHLRAASSYDTYVEDRQLIDAPKIDPGTPVQLLGSEARLWPYSATDHTTIGAVAGKVFPEIRGSGMDRASYVELLGRLAWTDEATFEARLPEEFVADDEQDAVVAEMMAGMATPSGFEVPAFEEKDRYQLGAKVSGAVACAWLDIFAEARSDGDREAARGAAGALADSRRWPVLQEMKAEGDYPEVIWQFADEVGAGRVPEGYQDGLGCP</sequence>
<keyword evidence="1" id="KW-1133">Transmembrane helix</keyword>
<dbReference type="RefSeq" id="WP_255888406.1">
    <property type="nucleotide sequence ID" value="NZ_JAFMZM010000001.1"/>
</dbReference>
<proteinExistence type="predicted"/>
<gene>
    <name evidence="2" type="ORF">ACFQO6_12425</name>
</gene>
<feature type="transmembrane region" description="Helical" evidence="1">
    <location>
        <begin position="47"/>
        <end position="69"/>
    </location>
</feature>
<dbReference type="Proteomes" id="UP001596524">
    <property type="component" value="Unassembled WGS sequence"/>
</dbReference>
<keyword evidence="3" id="KW-1185">Reference proteome</keyword>
<organism evidence="2 3">
    <name type="scientific">Nocardioides astragali</name>
    <dbReference type="NCBI Taxonomy" id="1776736"/>
    <lineage>
        <taxon>Bacteria</taxon>
        <taxon>Bacillati</taxon>
        <taxon>Actinomycetota</taxon>
        <taxon>Actinomycetes</taxon>
        <taxon>Propionibacteriales</taxon>
        <taxon>Nocardioidaceae</taxon>
        <taxon>Nocardioides</taxon>
    </lineage>
</organism>
<evidence type="ECO:0000256" key="1">
    <source>
        <dbReference type="SAM" id="Phobius"/>
    </source>
</evidence>
<evidence type="ECO:0000313" key="3">
    <source>
        <dbReference type="Proteomes" id="UP001596524"/>
    </source>
</evidence>
<evidence type="ECO:0000313" key="2">
    <source>
        <dbReference type="EMBL" id="MFC7361077.1"/>
    </source>
</evidence>
<dbReference type="EMBL" id="JBHTCH010000014">
    <property type="protein sequence ID" value="MFC7361077.1"/>
    <property type="molecule type" value="Genomic_DNA"/>
</dbReference>